<keyword evidence="1 4" id="KW-0663">Pyridoxal phosphate</keyword>
<evidence type="ECO:0000256" key="5">
    <source>
        <dbReference type="RuleBase" id="RU004508"/>
    </source>
</evidence>
<dbReference type="Proteomes" id="UP000308713">
    <property type="component" value="Unassembled WGS sequence"/>
</dbReference>
<dbReference type="EMBL" id="VDCS01000010">
    <property type="protein sequence ID" value="TNJ43584.1"/>
    <property type="molecule type" value="Genomic_DNA"/>
</dbReference>
<dbReference type="PANTHER" id="PTHR30244">
    <property type="entry name" value="TRANSAMINASE"/>
    <property type="match status" value="1"/>
</dbReference>
<dbReference type="SUPFAM" id="SSF53383">
    <property type="entry name" value="PLP-dependent transferases"/>
    <property type="match status" value="1"/>
</dbReference>
<evidence type="ECO:0000256" key="2">
    <source>
        <dbReference type="ARBA" id="ARBA00037999"/>
    </source>
</evidence>
<name>A0A5C4SIM6_9FLAO</name>
<keyword evidence="7" id="KW-1185">Reference proteome</keyword>
<dbReference type="GO" id="GO:0000271">
    <property type="term" value="P:polysaccharide biosynthetic process"/>
    <property type="evidence" value="ECO:0007669"/>
    <property type="project" value="TreeGrafter"/>
</dbReference>
<dbReference type="PIRSF" id="PIRSF000390">
    <property type="entry name" value="PLP_StrS"/>
    <property type="match status" value="1"/>
</dbReference>
<reference evidence="6 7" key="1">
    <citation type="submission" date="2019-05" db="EMBL/GenBank/DDBJ databases">
        <title>Tamlana fucoidanivorans sp. nov., isolated from the surface of algae collected from Fujian province in China.</title>
        <authorList>
            <person name="Li J."/>
        </authorList>
    </citation>
    <scope>NUCLEOTIDE SEQUENCE [LARGE SCALE GENOMIC DNA]</scope>
    <source>
        <strain evidence="6 7">CW2-9</strain>
    </source>
</reference>
<proteinExistence type="inferred from homology"/>
<dbReference type="GO" id="GO:0030170">
    <property type="term" value="F:pyridoxal phosphate binding"/>
    <property type="evidence" value="ECO:0007669"/>
    <property type="project" value="TreeGrafter"/>
</dbReference>
<gene>
    <name evidence="6" type="ORF">FGF67_11775</name>
</gene>
<keyword evidence="6" id="KW-0808">Transferase</keyword>
<dbReference type="InterPro" id="IPR015422">
    <property type="entry name" value="PyrdxlP-dep_Trfase_small"/>
</dbReference>
<feature type="modified residue" description="N6-(pyridoxal phosphate)lysine" evidence="4">
    <location>
        <position position="190"/>
    </location>
</feature>
<comment type="similarity">
    <text evidence="2 5">Belongs to the DegT/DnrJ/EryC1 family.</text>
</comment>
<keyword evidence="6" id="KW-0032">Aminotransferase</keyword>
<dbReference type="GO" id="GO:0008483">
    <property type="term" value="F:transaminase activity"/>
    <property type="evidence" value="ECO:0007669"/>
    <property type="project" value="UniProtKB-KW"/>
</dbReference>
<evidence type="ECO:0000313" key="6">
    <source>
        <dbReference type="EMBL" id="TNJ43584.1"/>
    </source>
</evidence>
<accession>A0A5C4SIM6</accession>
<sequence>MIKFLDLHQINQRFQKEFEKKFQDFLSSGQYVLGEEVLAFEKEYANFCGTMHCIGVSSGLDALYLIIEAYKLLGKLSEGDEVLVPANTYIASILAVSQKGLVPILVEPSLKTYNIDVECIEAHITKKTKAILGVHLYGNLYDVDVLEQIAKRHDLILIEDAAQAHGAVHKDGRKAGNVSDVAAFSFYPSKNLGALGEAGAITTNNAALAEVIFKLRNYGRINSYENIYKGFNNRIDALQTAFLRIKLKQLDLDNLKRQQIANYYLNQIDASSITLPSIKKLESHVFHLFVIRSKDRNKLKETLLKEGIETAIHYPIPIHKQKAYSEFSNLSLPITEQIHKEVLSIPLNPILSEDEIKKIVFTLKKYS</sequence>
<evidence type="ECO:0000256" key="4">
    <source>
        <dbReference type="PIRSR" id="PIRSR000390-2"/>
    </source>
</evidence>
<dbReference type="Gene3D" id="3.40.640.10">
    <property type="entry name" value="Type I PLP-dependent aspartate aminotransferase-like (Major domain)"/>
    <property type="match status" value="1"/>
</dbReference>
<comment type="caution">
    <text evidence="6">The sequence shown here is derived from an EMBL/GenBank/DDBJ whole genome shotgun (WGS) entry which is preliminary data.</text>
</comment>
<dbReference type="InterPro" id="IPR015421">
    <property type="entry name" value="PyrdxlP-dep_Trfase_major"/>
</dbReference>
<dbReference type="InterPro" id="IPR000653">
    <property type="entry name" value="DegT/StrS_aminotransferase"/>
</dbReference>
<protein>
    <submittedName>
        <fullName evidence="6">DegT/DnrJ/EryC1/StrS family aminotransferase</fullName>
    </submittedName>
</protein>
<dbReference type="CDD" id="cd00616">
    <property type="entry name" value="AHBA_syn"/>
    <property type="match status" value="1"/>
</dbReference>
<evidence type="ECO:0000256" key="1">
    <source>
        <dbReference type="ARBA" id="ARBA00022898"/>
    </source>
</evidence>
<dbReference type="OrthoDB" id="9804264at2"/>
<dbReference type="Pfam" id="PF01041">
    <property type="entry name" value="DegT_DnrJ_EryC1"/>
    <property type="match status" value="1"/>
</dbReference>
<organism evidence="6 7">
    <name type="scientific">Allotamlana fucoidanivorans</name>
    <dbReference type="NCBI Taxonomy" id="2583814"/>
    <lineage>
        <taxon>Bacteria</taxon>
        <taxon>Pseudomonadati</taxon>
        <taxon>Bacteroidota</taxon>
        <taxon>Flavobacteriia</taxon>
        <taxon>Flavobacteriales</taxon>
        <taxon>Flavobacteriaceae</taxon>
        <taxon>Allotamlana</taxon>
    </lineage>
</organism>
<dbReference type="InterPro" id="IPR015424">
    <property type="entry name" value="PyrdxlP-dep_Trfase"/>
</dbReference>
<dbReference type="Gene3D" id="3.90.1150.10">
    <property type="entry name" value="Aspartate Aminotransferase, domain 1"/>
    <property type="match status" value="1"/>
</dbReference>
<evidence type="ECO:0000313" key="7">
    <source>
        <dbReference type="Proteomes" id="UP000308713"/>
    </source>
</evidence>
<dbReference type="RefSeq" id="WP_139697948.1">
    <property type="nucleotide sequence ID" value="NZ_CP074074.1"/>
</dbReference>
<feature type="active site" description="Proton acceptor" evidence="3">
    <location>
        <position position="190"/>
    </location>
</feature>
<dbReference type="AlphaFoldDB" id="A0A5C4SIM6"/>
<evidence type="ECO:0000256" key="3">
    <source>
        <dbReference type="PIRSR" id="PIRSR000390-1"/>
    </source>
</evidence>
<dbReference type="PANTHER" id="PTHR30244:SF36">
    <property type="entry name" value="3-OXO-GLUCOSE-6-PHOSPHATE:GLUTAMATE AMINOTRANSFERASE"/>
    <property type="match status" value="1"/>
</dbReference>